<feature type="compositionally biased region" description="Acidic residues" evidence="1">
    <location>
        <begin position="137"/>
        <end position="148"/>
    </location>
</feature>
<evidence type="ECO:0000256" key="1">
    <source>
        <dbReference type="SAM" id="MobiDB-lite"/>
    </source>
</evidence>
<name>A0A1I7Y681_9BILA</name>
<organism evidence="2 3">
    <name type="scientific">Steinernema glaseri</name>
    <dbReference type="NCBI Taxonomy" id="37863"/>
    <lineage>
        <taxon>Eukaryota</taxon>
        <taxon>Metazoa</taxon>
        <taxon>Ecdysozoa</taxon>
        <taxon>Nematoda</taxon>
        <taxon>Chromadorea</taxon>
        <taxon>Rhabditida</taxon>
        <taxon>Tylenchina</taxon>
        <taxon>Panagrolaimomorpha</taxon>
        <taxon>Strongyloidoidea</taxon>
        <taxon>Steinernematidae</taxon>
        <taxon>Steinernema</taxon>
    </lineage>
</organism>
<protein>
    <submittedName>
        <fullName evidence="3">Uncharacterized protein</fullName>
    </submittedName>
</protein>
<dbReference type="AlphaFoldDB" id="A0A1I7Y681"/>
<reference evidence="3" key="1">
    <citation type="submission" date="2016-11" db="UniProtKB">
        <authorList>
            <consortium name="WormBaseParasite"/>
        </authorList>
    </citation>
    <scope>IDENTIFICATION</scope>
</reference>
<feature type="compositionally biased region" description="Acidic residues" evidence="1">
    <location>
        <begin position="163"/>
        <end position="178"/>
    </location>
</feature>
<accession>A0A1I7Y681</accession>
<feature type="region of interest" description="Disordered" evidence="1">
    <location>
        <begin position="131"/>
        <end position="178"/>
    </location>
</feature>
<proteinExistence type="predicted"/>
<dbReference type="WBParaSite" id="L893_g13085.t1">
    <property type="protein sequence ID" value="L893_g13085.t1"/>
    <property type="gene ID" value="L893_g13085"/>
</dbReference>
<evidence type="ECO:0000313" key="3">
    <source>
        <dbReference type="WBParaSite" id="L893_g13085.t1"/>
    </source>
</evidence>
<feature type="compositionally biased region" description="Basic and acidic residues" evidence="1">
    <location>
        <begin position="149"/>
        <end position="162"/>
    </location>
</feature>
<dbReference type="Proteomes" id="UP000095287">
    <property type="component" value="Unplaced"/>
</dbReference>
<evidence type="ECO:0000313" key="2">
    <source>
        <dbReference type="Proteomes" id="UP000095287"/>
    </source>
</evidence>
<feature type="compositionally biased region" description="Basic and acidic residues" evidence="1">
    <location>
        <begin position="1"/>
        <end position="13"/>
    </location>
</feature>
<feature type="region of interest" description="Disordered" evidence="1">
    <location>
        <begin position="1"/>
        <end position="36"/>
    </location>
</feature>
<keyword evidence="2" id="KW-1185">Reference proteome</keyword>
<sequence>MSPEEAEKPKEVETDNAEPEDGVPPPVTSPSPSLHCHEDRATTMESLDKLFPSPVSGTPELSMERLRRLEAFIALRQGARIPLKSEATARSCMKRSSVGGGTPPEKKVRISTKNNEVFAIEKIGFRSWSRKKKIVKEDEEKDDDEEEHEKDNAYNENPSHEDTDADEDNMPPDSTEEQ</sequence>